<dbReference type="GO" id="GO:0005829">
    <property type="term" value="C:cytosol"/>
    <property type="evidence" value="ECO:0007669"/>
    <property type="project" value="TreeGrafter"/>
</dbReference>
<feature type="compositionally biased region" description="Basic and acidic residues" evidence="1">
    <location>
        <begin position="429"/>
        <end position="439"/>
    </location>
</feature>
<evidence type="ECO:0000313" key="3">
    <source>
        <dbReference type="EMBL" id="TQB67738.1"/>
    </source>
</evidence>
<name>A0A507QGY0_MONPU</name>
<dbReference type="Proteomes" id="UP000319663">
    <property type="component" value="Unassembled WGS sequence"/>
</dbReference>
<sequence>MVLRKPVPPRLDNPGKGNDSRESSSPASPTASNGFSSPKRLTRKQARSPPRSRQSPRSPRSPRIPSQESVFSPDLHTSPAFDLMPLEQAQRSPAGGPYNETRNPWTDEWERETPHQDAGDPFDSRNQNTPVNSERQDEVTAEDRTPARIPSVLAAGRNSTHSTSDTLGWEQPSLSPIQLRSNNPFLKNRRSEENPWGNSQTPCGTGGTETWLRDSRATEQSDVLSQSEGYIPMTARLSLLDQPPSTPLWPEEHPASTTQSPSFQGGPPASQGASQNASVGELPLQIHIDQGPAHGVSSESWAGRSSAAMSWPLQSSSDYKGYSNPQQQLQHQVSHSGLSPETGTVPMFNGTLGSSQDLIALDDPLKPEGQTFYRPSSSIYESDTNEPSVPIQPTHVPSTESRPLLPELENSESSEHPPPVVRNAPLSEAEAKRQKEQRAETYSIRHVNWTDASGNLRQSPVLVQNKNGPCPLLALVNSLVISAGKDSQLPIVKALQSREQISLGLLIEALFDELMTGVGLDGEIPDIEALSRFLTMLHTGMNVNPLLTLEPSDLAGTFLQTSDIRLYGTFGVPLLHGWLAPPSSEAHAALKRVAQYHEDIQLLQFRRDELEQRVMQGGALTLEEEGQIRDIYTIQQFVEVENATQLSTFGLEHLTKSLQPGSVAILFRNDHFSTLYKHPDSHTLFTLVTDAGYASHAEIVWESLVDVNGSKAEMFSGDFRPVGHAPSEASGDSASRYSGKAATGNAGVTEQPVPRALSPQEQADADYAYALSLHFQEEEQREASRNNQSNQSNQNNKRNQSNQNNQRARDRSASTPYRPQQTDASRRAQNRFSTPGLNPPRGGLTPHKGEDDEPPPPYEQAAGIRPPVRPQPVRRPHPATVPDRYRDKTKDCVVM</sequence>
<dbReference type="STRING" id="5098.A0A507QGY0"/>
<dbReference type="InterPro" id="IPR033979">
    <property type="entry name" value="MINDY_domain"/>
</dbReference>
<feature type="compositionally biased region" description="Low complexity" evidence="1">
    <location>
        <begin position="47"/>
        <end position="66"/>
    </location>
</feature>
<proteinExistence type="predicted"/>
<feature type="compositionally biased region" description="Polar residues" evidence="1">
    <location>
        <begin position="23"/>
        <end position="36"/>
    </location>
</feature>
<keyword evidence="4" id="KW-1185">Reference proteome</keyword>
<feature type="region of interest" description="Disordered" evidence="1">
    <location>
        <begin position="238"/>
        <end position="440"/>
    </location>
</feature>
<evidence type="ECO:0000256" key="1">
    <source>
        <dbReference type="SAM" id="MobiDB-lite"/>
    </source>
</evidence>
<feature type="compositionally biased region" description="Polar residues" evidence="1">
    <location>
        <begin position="124"/>
        <end position="133"/>
    </location>
</feature>
<dbReference type="OrthoDB" id="10261212at2759"/>
<dbReference type="GO" id="GO:0016807">
    <property type="term" value="F:cysteine-type carboxypeptidase activity"/>
    <property type="evidence" value="ECO:0007669"/>
    <property type="project" value="TreeGrafter"/>
</dbReference>
<feature type="compositionally biased region" description="Pro residues" evidence="1">
    <location>
        <begin position="1"/>
        <end position="11"/>
    </location>
</feature>
<evidence type="ECO:0000259" key="2">
    <source>
        <dbReference type="Pfam" id="PF04424"/>
    </source>
</evidence>
<dbReference type="PANTHER" id="PTHR18063:SF6">
    <property type="entry name" value="UBIQUITIN CARBOXYL-TERMINAL HYDROLASE"/>
    <property type="match status" value="1"/>
</dbReference>
<feature type="domain" description="MINDY deubiquitinase" evidence="2">
    <location>
        <begin position="440"/>
        <end position="719"/>
    </location>
</feature>
<accession>A0A507QGY0</accession>
<feature type="compositionally biased region" description="Polar residues" evidence="1">
    <location>
        <begin position="813"/>
        <end position="823"/>
    </location>
</feature>
<reference evidence="3 4" key="1">
    <citation type="submission" date="2019-06" db="EMBL/GenBank/DDBJ databases">
        <title>Wine fermentation using esterase from Monascus purpureus.</title>
        <authorList>
            <person name="Geng C."/>
            <person name="Zhang Y."/>
        </authorList>
    </citation>
    <scope>NUCLEOTIDE SEQUENCE [LARGE SCALE GENOMIC DNA]</scope>
    <source>
        <strain evidence="3">HQ1</strain>
    </source>
</reference>
<dbReference type="GO" id="GO:0004843">
    <property type="term" value="F:cysteine-type deubiquitinase activity"/>
    <property type="evidence" value="ECO:0007669"/>
    <property type="project" value="InterPro"/>
</dbReference>
<dbReference type="InterPro" id="IPR007518">
    <property type="entry name" value="MINDY"/>
</dbReference>
<dbReference type="GO" id="GO:1990380">
    <property type="term" value="F:K48-linked deubiquitinase activity"/>
    <property type="evidence" value="ECO:0007669"/>
    <property type="project" value="InterPro"/>
</dbReference>
<feature type="region of interest" description="Disordered" evidence="1">
    <location>
        <begin position="777"/>
        <end position="895"/>
    </location>
</feature>
<organism evidence="3 4">
    <name type="scientific">Monascus purpureus</name>
    <name type="common">Red mold</name>
    <name type="synonym">Monascus anka</name>
    <dbReference type="NCBI Taxonomy" id="5098"/>
    <lineage>
        <taxon>Eukaryota</taxon>
        <taxon>Fungi</taxon>
        <taxon>Dikarya</taxon>
        <taxon>Ascomycota</taxon>
        <taxon>Pezizomycotina</taxon>
        <taxon>Eurotiomycetes</taxon>
        <taxon>Eurotiomycetidae</taxon>
        <taxon>Eurotiales</taxon>
        <taxon>Aspergillaceae</taxon>
        <taxon>Monascus</taxon>
    </lineage>
</organism>
<dbReference type="EMBL" id="VIFY01000316">
    <property type="protein sequence ID" value="TQB67738.1"/>
    <property type="molecule type" value="Genomic_DNA"/>
</dbReference>
<feature type="compositionally biased region" description="Low complexity" evidence="1">
    <location>
        <begin position="785"/>
        <end position="806"/>
    </location>
</feature>
<dbReference type="GO" id="GO:0071944">
    <property type="term" value="C:cell periphery"/>
    <property type="evidence" value="ECO:0007669"/>
    <property type="project" value="TreeGrafter"/>
</dbReference>
<keyword evidence="3" id="KW-0378">Hydrolase</keyword>
<feature type="region of interest" description="Disordered" evidence="1">
    <location>
        <begin position="719"/>
        <end position="753"/>
    </location>
</feature>
<dbReference type="Pfam" id="PF04424">
    <property type="entry name" value="MINDY_DUB"/>
    <property type="match status" value="1"/>
</dbReference>
<feature type="compositionally biased region" description="Polar residues" evidence="1">
    <location>
        <begin position="312"/>
        <end position="342"/>
    </location>
</feature>
<evidence type="ECO:0000313" key="4">
    <source>
        <dbReference type="Proteomes" id="UP000319663"/>
    </source>
</evidence>
<feature type="region of interest" description="Disordered" evidence="1">
    <location>
        <begin position="1"/>
        <end position="210"/>
    </location>
</feature>
<protein>
    <submittedName>
        <fullName evidence="3">Ubiquitin carboxyl-terminal hydrolase MINDY-1</fullName>
    </submittedName>
</protein>
<feature type="compositionally biased region" description="Basic and acidic residues" evidence="1">
    <location>
        <begin position="883"/>
        <end position="895"/>
    </location>
</feature>
<dbReference type="AlphaFoldDB" id="A0A507QGY0"/>
<feature type="compositionally biased region" description="Basic and acidic residues" evidence="1">
    <location>
        <begin position="134"/>
        <end position="146"/>
    </location>
</feature>
<gene>
    <name evidence="3" type="primary">FAM63A</name>
    <name evidence="3" type="ORF">MPDQ_004826</name>
</gene>
<dbReference type="GO" id="GO:0071108">
    <property type="term" value="P:protein K48-linked deubiquitination"/>
    <property type="evidence" value="ECO:0007669"/>
    <property type="project" value="TreeGrafter"/>
</dbReference>
<feature type="compositionally biased region" description="Polar residues" evidence="1">
    <location>
        <begin position="373"/>
        <end position="387"/>
    </location>
</feature>
<feature type="compositionally biased region" description="Polar residues" evidence="1">
    <location>
        <begin position="157"/>
        <end position="185"/>
    </location>
</feature>
<dbReference type="PANTHER" id="PTHR18063">
    <property type="entry name" value="NF-E2 INDUCIBLE PROTEIN"/>
    <property type="match status" value="1"/>
</dbReference>
<comment type="caution">
    <text evidence="3">The sequence shown here is derived from an EMBL/GenBank/DDBJ whole genome shotgun (WGS) entry which is preliminary data.</text>
</comment>